<comment type="caution">
    <text evidence="2">The sequence shown here is derived from an EMBL/GenBank/DDBJ whole genome shotgun (WGS) entry which is preliminary data.</text>
</comment>
<evidence type="ECO:0000313" key="3">
    <source>
        <dbReference type="Proteomes" id="UP000028702"/>
    </source>
</evidence>
<dbReference type="InterPro" id="IPR036388">
    <property type="entry name" value="WH-like_DNA-bd_sf"/>
</dbReference>
<dbReference type="PANTHER" id="PTHR33164">
    <property type="entry name" value="TRANSCRIPTIONAL REGULATOR, MARR FAMILY"/>
    <property type="match status" value="1"/>
</dbReference>
<dbReference type="SMART" id="SM00347">
    <property type="entry name" value="HTH_MARR"/>
    <property type="match status" value="1"/>
</dbReference>
<dbReference type="RefSeq" id="WP_045446132.1">
    <property type="nucleotide sequence ID" value="NZ_BBIO01000008.1"/>
</dbReference>
<dbReference type="GO" id="GO:0006950">
    <property type="term" value="P:response to stress"/>
    <property type="evidence" value="ECO:0007669"/>
    <property type="project" value="TreeGrafter"/>
</dbReference>
<dbReference type="GO" id="GO:0003700">
    <property type="term" value="F:DNA-binding transcription factor activity"/>
    <property type="evidence" value="ECO:0007669"/>
    <property type="project" value="InterPro"/>
</dbReference>
<dbReference type="eggNOG" id="COG1846">
    <property type="taxonomic scope" value="Bacteria"/>
</dbReference>
<dbReference type="STRING" id="1333998.M2A_1824"/>
<evidence type="ECO:0000313" key="2">
    <source>
        <dbReference type="EMBL" id="GAK45325.1"/>
    </source>
</evidence>
<keyword evidence="3" id="KW-1185">Reference proteome</keyword>
<reference evidence="2 3" key="1">
    <citation type="submission" date="2014-07" db="EMBL/GenBank/DDBJ databases">
        <title>Tepidicaulis marinum gen. nov., sp. nov., a novel marine bacterium denitrifying nitrate to nitrous oxide strictly under microaerobic conditions.</title>
        <authorList>
            <person name="Takeuchi M."/>
            <person name="Yamagishi T."/>
            <person name="Kamagata Y."/>
            <person name="Oshima K."/>
            <person name="Hattori M."/>
            <person name="Katayama T."/>
            <person name="Hanada S."/>
            <person name="Tamaki H."/>
            <person name="Marumo K."/>
            <person name="Maeda H."/>
            <person name="Nedachi M."/>
            <person name="Iwasaki W."/>
            <person name="Suwa Y."/>
            <person name="Sakata S."/>
        </authorList>
    </citation>
    <scope>NUCLEOTIDE SEQUENCE [LARGE SCALE GENOMIC DNA]</scope>
    <source>
        <strain evidence="2 3">MA2</strain>
    </source>
</reference>
<gene>
    <name evidence="2" type="ORF">M2A_1824</name>
</gene>
<proteinExistence type="predicted"/>
<organism evidence="2 3">
    <name type="scientific">Tepidicaulis marinus</name>
    <dbReference type="NCBI Taxonomy" id="1333998"/>
    <lineage>
        <taxon>Bacteria</taxon>
        <taxon>Pseudomonadati</taxon>
        <taxon>Pseudomonadota</taxon>
        <taxon>Alphaproteobacteria</taxon>
        <taxon>Hyphomicrobiales</taxon>
        <taxon>Parvibaculaceae</taxon>
        <taxon>Tepidicaulis</taxon>
    </lineage>
</organism>
<accession>A0A081BBA7</accession>
<dbReference type="Pfam" id="PF01047">
    <property type="entry name" value="MarR"/>
    <property type="match status" value="1"/>
</dbReference>
<dbReference type="AlphaFoldDB" id="A0A081BBA7"/>
<protein>
    <submittedName>
        <fullName evidence="2">Transcriptional regulator protein, MarR family</fullName>
    </submittedName>
</protein>
<evidence type="ECO:0000259" key="1">
    <source>
        <dbReference type="PROSITE" id="PS50995"/>
    </source>
</evidence>
<dbReference type="InterPro" id="IPR036390">
    <property type="entry name" value="WH_DNA-bd_sf"/>
</dbReference>
<dbReference type="Gene3D" id="1.10.10.10">
    <property type="entry name" value="Winged helix-like DNA-binding domain superfamily/Winged helix DNA-binding domain"/>
    <property type="match status" value="1"/>
</dbReference>
<dbReference type="InterPro" id="IPR000835">
    <property type="entry name" value="HTH_MarR-typ"/>
</dbReference>
<dbReference type="PROSITE" id="PS50995">
    <property type="entry name" value="HTH_MARR_2"/>
    <property type="match status" value="1"/>
</dbReference>
<dbReference type="Proteomes" id="UP000028702">
    <property type="component" value="Unassembled WGS sequence"/>
</dbReference>
<dbReference type="PANTHER" id="PTHR33164:SF43">
    <property type="entry name" value="HTH-TYPE TRANSCRIPTIONAL REPRESSOR YETL"/>
    <property type="match status" value="1"/>
</dbReference>
<sequence>MTLELKPLHALKLWHDVMVEMVRDEGPDLSARQISILLTVYLEPPPHTVRGLAAKLGVSKPAITRALDTMGRLDLLRRKRDEQDKRNVLVQRTVKGSVFLTDFADSIIEKAKVIQP</sequence>
<dbReference type="InterPro" id="IPR039422">
    <property type="entry name" value="MarR/SlyA-like"/>
</dbReference>
<dbReference type="SUPFAM" id="SSF46785">
    <property type="entry name" value="Winged helix' DNA-binding domain"/>
    <property type="match status" value="1"/>
</dbReference>
<dbReference type="EMBL" id="BBIO01000008">
    <property type="protein sequence ID" value="GAK45325.1"/>
    <property type="molecule type" value="Genomic_DNA"/>
</dbReference>
<feature type="domain" description="HTH marR-type" evidence="1">
    <location>
        <begin position="1"/>
        <end position="116"/>
    </location>
</feature>
<name>A0A081BBA7_9HYPH</name>